<dbReference type="AlphaFoldDB" id="A0A8D0YDS7"/>
<proteinExistence type="predicted"/>
<evidence type="ECO:0000313" key="1">
    <source>
        <dbReference type="Ensembl" id="ENSSSCP00035000635.1"/>
    </source>
</evidence>
<sequence>VRPLRLCYCTRLESPGSRFWHIWCLVKAHFLVPGGPSCCVLTRHRGEAFQSIFYKVTHLIYEGSALKTQSPPRASTSRHHHTGD</sequence>
<name>A0A8D0YDS7_PIG</name>
<dbReference type="Proteomes" id="UP000694720">
    <property type="component" value="Unplaced"/>
</dbReference>
<evidence type="ECO:0000313" key="2">
    <source>
        <dbReference type="Proteomes" id="UP000694720"/>
    </source>
</evidence>
<organism evidence="1 2">
    <name type="scientific">Sus scrofa</name>
    <name type="common">Pig</name>
    <dbReference type="NCBI Taxonomy" id="9823"/>
    <lineage>
        <taxon>Eukaryota</taxon>
        <taxon>Metazoa</taxon>
        <taxon>Chordata</taxon>
        <taxon>Craniata</taxon>
        <taxon>Vertebrata</taxon>
        <taxon>Euteleostomi</taxon>
        <taxon>Mammalia</taxon>
        <taxon>Eutheria</taxon>
        <taxon>Laurasiatheria</taxon>
        <taxon>Artiodactyla</taxon>
        <taxon>Suina</taxon>
        <taxon>Suidae</taxon>
        <taxon>Sus</taxon>
    </lineage>
</organism>
<dbReference type="Ensembl" id="ENSSSCT00035001949.1">
    <property type="protein sequence ID" value="ENSSSCP00035000635.1"/>
    <property type="gene ID" value="ENSSSCG00035001567.1"/>
</dbReference>
<reference evidence="1" key="1">
    <citation type="submission" date="2025-08" db="UniProtKB">
        <authorList>
            <consortium name="Ensembl"/>
        </authorList>
    </citation>
    <scope>IDENTIFICATION</scope>
</reference>
<accession>A0A8D0YDS7</accession>
<protein>
    <submittedName>
        <fullName evidence="1">Uncharacterized protein</fullName>
    </submittedName>
</protein>